<dbReference type="InterPro" id="IPR045862">
    <property type="entry name" value="Trf4-like"/>
</dbReference>
<dbReference type="GO" id="GO:0010605">
    <property type="term" value="P:negative regulation of macromolecule metabolic process"/>
    <property type="evidence" value="ECO:0007669"/>
    <property type="project" value="UniProtKB-ARBA"/>
</dbReference>
<evidence type="ECO:0000259" key="7">
    <source>
        <dbReference type="Pfam" id="PF22600"/>
    </source>
</evidence>
<feature type="compositionally biased region" description="Pro residues" evidence="5">
    <location>
        <begin position="593"/>
        <end position="626"/>
    </location>
</feature>
<feature type="domain" description="PAP-associated" evidence="6">
    <location>
        <begin position="461"/>
        <end position="518"/>
    </location>
</feature>
<feature type="compositionally biased region" description="Basic and acidic residues" evidence="5">
    <location>
        <begin position="9"/>
        <end position="18"/>
    </location>
</feature>
<dbReference type="PANTHER" id="PTHR23092:SF15">
    <property type="entry name" value="INACTIVE NON-CANONICAL POLY(A) RNA POLYMERASE PROTEIN TRF4-2-RELATED"/>
    <property type="match status" value="1"/>
</dbReference>
<dbReference type="InterPro" id="IPR002058">
    <property type="entry name" value="PAP_assoc"/>
</dbReference>
<evidence type="ECO:0000259" key="6">
    <source>
        <dbReference type="Pfam" id="PF03828"/>
    </source>
</evidence>
<feature type="compositionally biased region" description="Basic and acidic residues" evidence="5">
    <location>
        <begin position="42"/>
        <end position="51"/>
    </location>
</feature>
<keyword evidence="3" id="KW-0479">Metal-binding</keyword>
<dbReference type="OrthoDB" id="273917at2759"/>
<dbReference type="GO" id="GO:1990817">
    <property type="term" value="F:poly(A) RNA polymerase activity"/>
    <property type="evidence" value="ECO:0007669"/>
    <property type="project" value="UniProtKB-EC"/>
</dbReference>
<dbReference type="Proteomes" id="UP000235023">
    <property type="component" value="Unassembled WGS sequence"/>
</dbReference>
<feature type="domain" description="Poly(A) RNA polymerase mitochondrial-like central palm" evidence="7">
    <location>
        <begin position="265"/>
        <end position="400"/>
    </location>
</feature>
<evidence type="ECO:0000256" key="1">
    <source>
        <dbReference type="ARBA" id="ARBA00008593"/>
    </source>
</evidence>
<name>A0A2J5HDG0_9EURO</name>
<proteinExistence type="inferred from homology"/>
<dbReference type="SUPFAM" id="SSF81301">
    <property type="entry name" value="Nucleotidyltransferase"/>
    <property type="match status" value="1"/>
</dbReference>
<dbReference type="PANTHER" id="PTHR23092">
    <property type="entry name" value="POLY(A) RNA POLYMERASE"/>
    <property type="match status" value="1"/>
</dbReference>
<dbReference type="Gene3D" id="3.30.460.10">
    <property type="entry name" value="Beta Polymerase, domain 2"/>
    <property type="match status" value="1"/>
</dbReference>
<feature type="region of interest" description="Disordered" evidence="5">
    <location>
        <begin position="588"/>
        <end position="698"/>
    </location>
</feature>
<dbReference type="InterPro" id="IPR043519">
    <property type="entry name" value="NT_sf"/>
</dbReference>
<keyword evidence="4" id="KW-0460">Magnesium</keyword>
<dbReference type="Pfam" id="PF03828">
    <property type="entry name" value="PAP_assoc"/>
    <property type="match status" value="1"/>
</dbReference>
<dbReference type="EC" id="2.7.7.19" evidence="2"/>
<evidence type="ECO:0000313" key="9">
    <source>
        <dbReference type="Proteomes" id="UP000235023"/>
    </source>
</evidence>
<dbReference type="GO" id="GO:0003729">
    <property type="term" value="F:mRNA binding"/>
    <property type="evidence" value="ECO:0007669"/>
    <property type="project" value="TreeGrafter"/>
</dbReference>
<dbReference type="EMBL" id="KZ559678">
    <property type="protein sequence ID" value="PLN74844.1"/>
    <property type="molecule type" value="Genomic_DNA"/>
</dbReference>
<evidence type="ECO:0000256" key="5">
    <source>
        <dbReference type="SAM" id="MobiDB-lite"/>
    </source>
</evidence>
<sequence>MPPPAFEFRGNRGSDRRPYNNNYQGRREFTFRYPRPGTAERPLLRSKREVTPELLTASGTGNDEQPTRKFAPIENLSDSEETDMDVSDEDNETSHPRKRRAVESSSGAAGPVAAPPAPKWSNPDPYTALPPPDETQSKKVDVVKLIRKARIAATQSQQTKTDAVADNEDFISLGGLVDEEEKAVQPPEDAPTGPRSQQQSGDSAFGSRKRTHDDEIKGAPKKTGKPVSKFYSDGSIIDEWRPRPSGPAAPWLSGMEPTLHMGTKLHTEILSFYHWVKPLYYEQIVRADLVARLQSSFQSRYYGVQIRSFGSFASGLYLPTADIDLVLLSTSFMRSGVRAFGERKGQIYAFAAYLRTQDIAVPGSVEAIAFARVPILKFVDRLTGLRVDLSFDNDSGLIANETFVKWRDEFPAMPVIVSVIKQFLLLRGLNEVPTGGLGGFSITCLVTSLLQHLPHGRMSPNLGGILMDFFEFYGDRFDYDAVGIRMDPPGYFNKRVYQAYKENNNSRLSIEDPNNPDNDISGGTREIALIFRAFSKAYQYLKDRMFSAALAGDAHASILDSIIAANYEEYADQRAHLYEVFQNHPRFAQYHQPPTPPPPPPQMPPPPVDAVPPPPPPLPAKPPPPAESSKEKLTKNQRKQQASKERAARLRRLRPDIPSIPPSISNEKALSLGGYKDQSAMDKDLILREKEAKQTNSS</sequence>
<evidence type="ECO:0000256" key="2">
    <source>
        <dbReference type="ARBA" id="ARBA00012388"/>
    </source>
</evidence>
<dbReference type="GO" id="GO:0043634">
    <property type="term" value="P:polyadenylation-dependent ncRNA catabolic process"/>
    <property type="evidence" value="ECO:0007669"/>
    <property type="project" value="TreeGrafter"/>
</dbReference>
<gene>
    <name evidence="8" type="ORF">BDW42DRAFT_181639</name>
</gene>
<reference evidence="9" key="1">
    <citation type="submission" date="2017-12" db="EMBL/GenBank/DDBJ databases">
        <authorList>
            <consortium name="DOE Joint Genome Institute"/>
            <person name="Mondo S.J."/>
            <person name="Kjaerbolling I."/>
            <person name="Vesth T.C."/>
            <person name="Frisvad J.C."/>
            <person name="Nybo J.L."/>
            <person name="Theobald S."/>
            <person name="Kuo A."/>
            <person name="Bowyer P."/>
            <person name="Matsuda Y."/>
            <person name="Lyhne E.K."/>
            <person name="Kogle M.E."/>
            <person name="Clum A."/>
            <person name="Lipzen A."/>
            <person name="Salamov A."/>
            <person name="Ngan C.Y."/>
            <person name="Daum C."/>
            <person name="Chiniquy J."/>
            <person name="Barry K."/>
            <person name="LaButti K."/>
            <person name="Haridas S."/>
            <person name="Simmons B.A."/>
            <person name="Magnuson J.K."/>
            <person name="Mortensen U.H."/>
            <person name="Larsen T.O."/>
            <person name="Grigoriev I.V."/>
            <person name="Baker S.E."/>
            <person name="Andersen M.R."/>
            <person name="Nordberg H.P."/>
            <person name="Cantor M.N."/>
            <person name="Hua S.X."/>
        </authorList>
    </citation>
    <scope>NUCLEOTIDE SEQUENCE [LARGE SCALE GENOMIC DNA]</scope>
    <source>
        <strain evidence="9">IBT 19404</strain>
    </source>
</reference>
<dbReference type="SUPFAM" id="SSF81631">
    <property type="entry name" value="PAP/OAS1 substrate-binding domain"/>
    <property type="match status" value="1"/>
</dbReference>
<dbReference type="FunFam" id="3.30.460.10:FF:000031">
    <property type="entry name" value="Topoisomerase family protein Trf4"/>
    <property type="match status" value="1"/>
</dbReference>
<keyword evidence="9" id="KW-1185">Reference proteome</keyword>
<accession>A0A2J5HDG0</accession>
<organism evidence="8 9">
    <name type="scientific">Aspergillus taichungensis</name>
    <dbReference type="NCBI Taxonomy" id="482145"/>
    <lineage>
        <taxon>Eukaryota</taxon>
        <taxon>Fungi</taxon>
        <taxon>Dikarya</taxon>
        <taxon>Ascomycota</taxon>
        <taxon>Pezizomycotina</taxon>
        <taxon>Eurotiomycetes</taxon>
        <taxon>Eurotiomycetidae</taxon>
        <taxon>Eurotiales</taxon>
        <taxon>Aspergillaceae</taxon>
        <taxon>Aspergillus</taxon>
        <taxon>Aspergillus subgen. Circumdati</taxon>
    </lineage>
</organism>
<evidence type="ECO:0000256" key="3">
    <source>
        <dbReference type="ARBA" id="ARBA00022723"/>
    </source>
</evidence>
<feature type="compositionally biased region" description="Basic and acidic residues" evidence="5">
    <location>
        <begin position="679"/>
        <end position="698"/>
    </location>
</feature>
<dbReference type="Gene3D" id="1.10.1410.10">
    <property type="match status" value="1"/>
</dbReference>
<evidence type="ECO:0000313" key="8">
    <source>
        <dbReference type="EMBL" id="PLN74844.1"/>
    </source>
</evidence>
<dbReference type="CDD" id="cd05402">
    <property type="entry name" value="NT_PAP_TUTase"/>
    <property type="match status" value="1"/>
</dbReference>
<dbReference type="GO" id="GO:0046872">
    <property type="term" value="F:metal ion binding"/>
    <property type="evidence" value="ECO:0007669"/>
    <property type="project" value="UniProtKB-KW"/>
</dbReference>
<dbReference type="InterPro" id="IPR054708">
    <property type="entry name" value="MTPAP-like_central"/>
</dbReference>
<feature type="compositionally biased region" description="Acidic residues" evidence="5">
    <location>
        <begin position="77"/>
        <end position="91"/>
    </location>
</feature>
<protein>
    <recommendedName>
        <fullName evidence="2">polynucleotide adenylyltransferase</fullName>
        <ecNumber evidence="2">2.7.7.19</ecNumber>
    </recommendedName>
</protein>
<dbReference type="GO" id="GO:0031499">
    <property type="term" value="C:TRAMP complex"/>
    <property type="evidence" value="ECO:0007669"/>
    <property type="project" value="TreeGrafter"/>
</dbReference>
<dbReference type="GO" id="GO:0005730">
    <property type="term" value="C:nucleolus"/>
    <property type="evidence" value="ECO:0007669"/>
    <property type="project" value="TreeGrafter"/>
</dbReference>
<feature type="region of interest" description="Disordered" evidence="5">
    <location>
        <begin position="1"/>
        <end position="141"/>
    </location>
</feature>
<evidence type="ECO:0000256" key="4">
    <source>
        <dbReference type="ARBA" id="ARBA00022842"/>
    </source>
</evidence>
<dbReference type="GO" id="GO:0031123">
    <property type="term" value="P:RNA 3'-end processing"/>
    <property type="evidence" value="ECO:0007669"/>
    <property type="project" value="TreeGrafter"/>
</dbReference>
<dbReference type="Pfam" id="PF22600">
    <property type="entry name" value="MTPAP-like_central"/>
    <property type="match status" value="1"/>
</dbReference>
<feature type="compositionally biased region" description="Low complexity" evidence="5">
    <location>
        <begin position="103"/>
        <end position="112"/>
    </location>
</feature>
<dbReference type="AlphaFoldDB" id="A0A2J5HDG0"/>
<feature type="region of interest" description="Disordered" evidence="5">
    <location>
        <begin position="176"/>
        <end position="230"/>
    </location>
</feature>
<comment type="similarity">
    <text evidence="1">Belongs to the DNA polymerase type-B-like family.</text>
</comment>